<evidence type="ECO:0008006" key="4">
    <source>
        <dbReference type="Google" id="ProtNLM"/>
    </source>
</evidence>
<dbReference type="Proteomes" id="UP001597508">
    <property type="component" value="Unassembled WGS sequence"/>
</dbReference>
<keyword evidence="1" id="KW-0472">Membrane</keyword>
<sequence length="177" mass="20579">MTISTALKDFHLANNLPKDGGENDPFFYIKFKPFTFKFPNPPFRRKVIHIHDIQHILYDCDTSWKGESFISGWEIATGMWKHFPIGLFSISGMFVGLILHPKEVYEGYKEGLQNNSLMDLEIPKEELLSLSVSQVKDHIKKRKPVQLNWFVFLFWCLMSAIVTLFPLLVLAVIFLML</sequence>
<dbReference type="RefSeq" id="WP_379665182.1">
    <property type="nucleotide sequence ID" value="NZ_JBHULH010000001.1"/>
</dbReference>
<feature type="transmembrane region" description="Helical" evidence="1">
    <location>
        <begin position="149"/>
        <end position="176"/>
    </location>
</feature>
<keyword evidence="3" id="KW-1185">Reference proteome</keyword>
<keyword evidence="1" id="KW-1133">Transmembrane helix</keyword>
<protein>
    <recommendedName>
        <fullName evidence="4">DUF1353 domain-containing protein</fullName>
    </recommendedName>
</protein>
<keyword evidence="1" id="KW-0812">Transmembrane</keyword>
<dbReference type="EMBL" id="JBHULH010000001">
    <property type="protein sequence ID" value="MFD2566475.1"/>
    <property type="molecule type" value="Genomic_DNA"/>
</dbReference>
<accession>A0ABW5LNX2</accession>
<gene>
    <name evidence="2" type="ORF">ACFSRZ_03770</name>
</gene>
<proteinExistence type="predicted"/>
<reference evidence="3" key="1">
    <citation type="journal article" date="2019" name="Int. J. Syst. Evol. Microbiol.">
        <title>The Global Catalogue of Microorganisms (GCM) 10K type strain sequencing project: providing services to taxonomists for standard genome sequencing and annotation.</title>
        <authorList>
            <consortium name="The Broad Institute Genomics Platform"/>
            <consortium name="The Broad Institute Genome Sequencing Center for Infectious Disease"/>
            <person name="Wu L."/>
            <person name="Ma J."/>
        </authorList>
    </citation>
    <scope>NUCLEOTIDE SEQUENCE [LARGE SCALE GENOMIC DNA]</scope>
    <source>
        <strain evidence="3">KCTC 52127</strain>
    </source>
</reference>
<name>A0ABW5LNX2_9FLAO</name>
<comment type="caution">
    <text evidence="2">The sequence shown here is derived from an EMBL/GenBank/DDBJ whole genome shotgun (WGS) entry which is preliminary data.</text>
</comment>
<organism evidence="2 3">
    <name type="scientific">Pseudotenacibaculum haliotis</name>
    <dbReference type="NCBI Taxonomy" id="1862138"/>
    <lineage>
        <taxon>Bacteria</taxon>
        <taxon>Pseudomonadati</taxon>
        <taxon>Bacteroidota</taxon>
        <taxon>Flavobacteriia</taxon>
        <taxon>Flavobacteriales</taxon>
        <taxon>Flavobacteriaceae</taxon>
        <taxon>Pseudotenacibaculum</taxon>
    </lineage>
</organism>
<evidence type="ECO:0000256" key="1">
    <source>
        <dbReference type="SAM" id="Phobius"/>
    </source>
</evidence>
<evidence type="ECO:0000313" key="3">
    <source>
        <dbReference type="Proteomes" id="UP001597508"/>
    </source>
</evidence>
<evidence type="ECO:0000313" key="2">
    <source>
        <dbReference type="EMBL" id="MFD2566475.1"/>
    </source>
</evidence>